<evidence type="ECO:0000259" key="1">
    <source>
        <dbReference type="Pfam" id="PF03625"/>
    </source>
</evidence>
<dbReference type="InterPro" id="IPR005180">
    <property type="entry name" value="DUF302"/>
</dbReference>
<sequence>MPSIALFQQHASRNQTQAIADVAPVKPQVSRAASTFTTELIVYDTPVPFDTVIARLNVKVNKRGSSDIMGYLSKVTRQDQFVALINEEAKNGFLYFTNYPHHRLMTFPDEKPKPRNELYVIGNPLFAQRIMTLNPAASQSVPLRLLVLEKPEGGAEVHFHVPSTILEIPRGLPRNAELTALLARLDVLFEQMVQDITATGGPNDTPVAVVQQ</sequence>
<dbReference type="Proteomes" id="UP000567179">
    <property type="component" value="Unassembled WGS sequence"/>
</dbReference>
<name>A0A8H5BE37_9AGAR</name>
<organism evidence="2 3">
    <name type="scientific">Psilocybe cf. subviscida</name>
    <dbReference type="NCBI Taxonomy" id="2480587"/>
    <lineage>
        <taxon>Eukaryota</taxon>
        <taxon>Fungi</taxon>
        <taxon>Dikarya</taxon>
        <taxon>Basidiomycota</taxon>
        <taxon>Agaricomycotina</taxon>
        <taxon>Agaricomycetes</taxon>
        <taxon>Agaricomycetidae</taxon>
        <taxon>Agaricales</taxon>
        <taxon>Agaricineae</taxon>
        <taxon>Strophariaceae</taxon>
        <taxon>Psilocybe</taxon>
    </lineage>
</organism>
<dbReference type="EMBL" id="JAACJJ010000028">
    <property type="protein sequence ID" value="KAF5321504.1"/>
    <property type="molecule type" value="Genomic_DNA"/>
</dbReference>
<proteinExistence type="predicted"/>
<dbReference type="Pfam" id="PF03625">
    <property type="entry name" value="DUF302"/>
    <property type="match status" value="1"/>
</dbReference>
<gene>
    <name evidence="2" type="ORF">D9619_000327</name>
</gene>
<accession>A0A8H5BE37</accession>
<evidence type="ECO:0000313" key="2">
    <source>
        <dbReference type="EMBL" id="KAF5321504.1"/>
    </source>
</evidence>
<keyword evidence="3" id="KW-1185">Reference proteome</keyword>
<dbReference type="CDD" id="cd14797">
    <property type="entry name" value="DUF302"/>
    <property type="match status" value="1"/>
</dbReference>
<protein>
    <recommendedName>
        <fullName evidence="1">DUF302 domain-containing protein</fullName>
    </recommendedName>
</protein>
<feature type="domain" description="DUF302" evidence="1">
    <location>
        <begin position="113"/>
        <end position="160"/>
    </location>
</feature>
<dbReference type="AlphaFoldDB" id="A0A8H5BE37"/>
<reference evidence="2 3" key="1">
    <citation type="journal article" date="2020" name="ISME J.">
        <title>Uncovering the hidden diversity of litter-decomposition mechanisms in mushroom-forming fungi.</title>
        <authorList>
            <person name="Floudas D."/>
            <person name="Bentzer J."/>
            <person name="Ahren D."/>
            <person name="Johansson T."/>
            <person name="Persson P."/>
            <person name="Tunlid A."/>
        </authorList>
    </citation>
    <scope>NUCLEOTIDE SEQUENCE [LARGE SCALE GENOMIC DNA]</scope>
    <source>
        <strain evidence="2 3">CBS 101986</strain>
    </source>
</reference>
<dbReference type="Gene3D" id="3.30.310.70">
    <property type="entry name" value="TT1751-like domain"/>
    <property type="match status" value="1"/>
</dbReference>
<dbReference type="InterPro" id="IPR035923">
    <property type="entry name" value="TT1751-like_sf"/>
</dbReference>
<dbReference type="SUPFAM" id="SSF103247">
    <property type="entry name" value="TT1751-like"/>
    <property type="match status" value="1"/>
</dbReference>
<evidence type="ECO:0000313" key="3">
    <source>
        <dbReference type="Proteomes" id="UP000567179"/>
    </source>
</evidence>
<comment type="caution">
    <text evidence="2">The sequence shown here is derived from an EMBL/GenBank/DDBJ whole genome shotgun (WGS) entry which is preliminary data.</text>
</comment>
<dbReference type="OrthoDB" id="5190258at2759"/>